<name>A0ABP8Q273_9ACTN</name>
<protein>
    <submittedName>
        <fullName evidence="3">Amidohydrolase</fullName>
    </submittedName>
</protein>
<evidence type="ECO:0000256" key="1">
    <source>
        <dbReference type="ARBA" id="ARBA00022801"/>
    </source>
</evidence>
<dbReference type="SUPFAM" id="SSF51338">
    <property type="entry name" value="Composite domain of metallo-dependent hydrolases"/>
    <property type="match status" value="1"/>
</dbReference>
<reference evidence="4" key="1">
    <citation type="journal article" date="2019" name="Int. J. Syst. Evol. Microbiol.">
        <title>The Global Catalogue of Microorganisms (GCM) 10K type strain sequencing project: providing services to taxonomists for standard genome sequencing and annotation.</title>
        <authorList>
            <consortium name="The Broad Institute Genomics Platform"/>
            <consortium name="The Broad Institute Genome Sequencing Center for Infectious Disease"/>
            <person name="Wu L."/>
            <person name="Ma J."/>
        </authorList>
    </citation>
    <scope>NUCLEOTIDE SEQUENCE [LARGE SCALE GENOMIC DNA]</scope>
    <source>
        <strain evidence="4">JCM 17933</strain>
    </source>
</reference>
<comment type="caution">
    <text evidence="3">The sequence shown here is derived from an EMBL/GenBank/DDBJ whole genome shotgun (WGS) entry which is preliminary data.</text>
</comment>
<evidence type="ECO:0000259" key="2">
    <source>
        <dbReference type="Pfam" id="PF01979"/>
    </source>
</evidence>
<gene>
    <name evidence="3" type="ORF">GCM10023191_038440</name>
</gene>
<sequence>MVDDVLITGGTLVTGYDAPAAGDLVVRDGVIAGSPGPAAGAELDARGRLVLPGLVNAHDHLRSMLPVTRRGDTNGLAEMIRSSQLASEVATPEDYRRLTALAAARMVLSGVTTAVDHVYPLHRPGLLGAVAAGHADVGLRAHLAYGLMTNGPAALVDDIDDQVARAVAAADDEVPADRLYLAPVSLRQTSVEGYQAAVRAADRTGLRLYTHIAESLDEVEGCQTEHGVRPVELLHRIGFLRPGTVLVHCVHLSDREIELLAENSVAVAYCPSNHLRLAKGFAPVLALREAGVNVCLGIDGMDDLFTEMRQAVYAQGSAAGRPGALPSAATLRMATGDGSAAIGESVSGRLRAGDRADVITLRTDRPALQPLADPLQACVQRAHGTDVADVLIDGRLVVRDGRLEGADATELADRAWEVTRGLARRSGRENSDDWQWRPLISTES</sequence>
<dbReference type="EMBL" id="BAABHF010000022">
    <property type="protein sequence ID" value="GAA4496427.1"/>
    <property type="molecule type" value="Genomic_DNA"/>
</dbReference>
<dbReference type="SUPFAM" id="SSF51556">
    <property type="entry name" value="Metallo-dependent hydrolases"/>
    <property type="match status" value="1"/>
</dbReference>
<dbReference type="InterPro" id="IPR032466">
    <property type="entry name" value="Metal_Hydrolase"/>
</dbReference>
<accession>A0ABP8Q273</accession>
<dbReference type="PANTHER" id="PTHR43794">
    <property type="entry name" value="AMINOHYDROLASE SSNA-RELATED"/>
    <property type="match status" value="1"/>
</dbReference>
<dbReference type="Proteomes" id="UP001500503">
    <property type="component" value="Unassembled WGS sequence"/>
</dbReference>
<dbReference type="InterPro" id="IPR006680">
    <property type="entry name" value="Amidohydro-rel"/>
</dbReference>
<dbReference type="InterPro" id="IPR011059">
    <property type="entry name" value="Metal-dep_hydrolase_composite"/>
</dbReference>
<evidence type="ECO:0000313" key="3">
    <source>
        <dbReference type="EMBL" id="GAA4496427.1"/>
    </source>
</evidence>
<proteinExistence type="predicted"/>
<dbReference type="RefSeq" id="WP_345465450.1">
    <property type="nucleotide sequence ID" value="NZ_BAABHF010000022.1"/>
</dbReference>
<dbReference type="Gene3D" id="3.20.20.140">
    <property type="entry name" value="Metal-dependent hydrolases"/>
    <property type="match status" value="1"/>
</dbReference>
<organism evidence="3 4">
    <name type="scientific">Actinoallomurus oryzae</name>
    <dbReference type="NCBI Taxonomy" id="502180"/>
    <lineage>
        <taxon>Bacteria</taxon>
        <taxon>Bacillati</taxon>
        <taxon>Actinomycetota</taxon>
        <taxon>Actinomycetes</taxon>
        <taxon>Streptosporangiales</taxon>
        <taxon>Thermomonosporaceae</taxon>
        <taxon>Actinoallomurus</taxon>
    </lineage>
</organism>
<feature type="domain" description="Amidohydrolase-related" evidence="2">
    <location>
        <begin position="49"/>
        <end position="397"/>
    </location>
</feature>
<dbReference type="Gene3D" id="2.30.40.10">
    <property type="entry name" value="Urease, subunit C, domain 1"/>
    <property type="match status" value="1"/>
</dbReference>
<keyword evidence="1" id="KW-0378">Hydrolase</keyword>
<keyword evidence="4" id="KW-1185">Reference proteome</keyword>
<dbReference type="Pfam" id="PF01979">
    <property type="entry name" value="Amidohydro_1"/>
    <property type="match status" value="1"/>
</dbReference>
<dbReference type="InterPro" id="IPR050287">
    <property type="entry name" value="MTA/SAH_deaminase"/>
</dbReference>
<evidence type="ECO:0000313" key="4">
    <source>
        <dbReference type="Proteomes" id="UP001500503"/>
    </source>
</evidence>
<dbReference type="PANTHER" id="PTHR43794:SF11">
    <property type="entry name" value="AMIDOHYDROLASE-RELATED DOMAIN-CONTAINING PROTEIN"/>
    <property type="match status" value="1"/>
</dbReference>